<evidence type="ECO:0000313" key="6">
    <source>
        <dbReference type="Proteomes" id="UP000769617"/>
    </source>
</evidence>
<dbReference type="SUPFAM" id="SSF46689">
    <property type="entry name" value="Homeodomain-like"/>
    <property type="match status" value="2"/>
</dbReference>
<keyword evidence="6" id="KW-1185">Reference proteome</keyword>
<name>A0ABS6ZKR9_9GAMM</name>
<dbReference type="EMBL" id="JAHYCA010000002">
    <property type="protein sequence ID" value="MBW6390655.1"/>
    <property type="molecule type" value="Genomic_DNA"/>
</dbReference>
<dbReference type="Pfam" id="PF12833">
    <property type="entry name" value="HTH_18"/>
    <property type="match status" value="1"/>
</dbReference>
<dbReference type="InterPro" id="IPR003313">
    <property type="entry name" value="AraC-bd"/>
</dbReference>
<dbReference type="InterPro" id="IPR037923">
    <property type="entry name" value="HTH-like"/>
</dbReference>
<evidence type="ECO:0000256" key="2">
    <source>
        <dbReference type="ARBA" id="ARBA00023125"/>
    </source>
</evidence>
<dbReference type="PANTHER" id="PTHR46796:SF2">
    <property type="entry name" value="TRANSCRIPTIONAL REGULATORY PROTEIN"/>
    <property type="match status" value="1"/>
</dbReference>
<dbReference type="InterPro" id="IPR018060">
    <property type="entry name" value="HTH_AraC"/>
</dbReference>
<dbReference type="Gene3D" id="1.10.10.60">
    <property type="entry name" value="Homeodomain-like"/>
    <property type="match status" value="2"/>
</dbReference>
<evidence type="ECO:0000256" key="3">
    <source>
        <dbReference type="ARBA" id="ARBA00023163"/>
    </source>
</evidence>
<dbReference type="InterPro" id="IPR050204">
    <property type="entry name" value="AraC_XylS_family_regulators"/>
</dbReference>
<keyword evidence="3" id="KW-0804">Transcription</keyword>
<dbReference type="PANTHER" id="PTHR46796">
    <property type="entry name" value="HTH-TYPE TRANSCRIPTIONAL ACTIVATOR RHAS-RELATED"/>
    <property type="match status" value="1"/>
</dbReference>
<comment type="caution">
    <text evidence="5">The sequence shown here is derived from an EMBL/GenBank/DDBJ whole genome shotgun (WGS) entry which is preliminary data.</text>
</comment>
<evidence type="ECO:0000259" key="4">
    <source>
        <dbReference type="PROSITE" id="PS01124"/>
    </source>
</evidence>
<gene>
    <name evidence="5" type="ORF">KPL81_05710</name>
</gene>
<protein>
    <submittedName>
        <fullName evidence="5">AraC family transcriptional regulator</fullName>
    </submittedName>
</protein>
<reference evidence="5 6" key="1">
    <citation type="submission" date="2021-07" db="EMBL/GenBank/DDBJ databases">
        <authorList>
            <person name="So Y."/>
        </authorList>
    </citation>
    <scope>NUCLEOTIDE SEQUENCE [LARGE SCALE GENOMIC DNA]</scope>
    <source>
        <strain evidence="5 6">Y3S6</strain>
    </source>
</reference>
<dbReference type="PROSITE" id="PS01124">
    <property type="entry name" value="HTH_ARAC_FAMILY_2"/>
    <property type="match status" value="1"/>
</dbReference>
<proteinExistence type="predicted"/>
<keyword evidence="1" id="KW-0805">Transcription regulation</keyword>
<evidence type="ECO:0000313" key="5">
    <source>
        <dbReference type="EMBL" id="MBW6390655.1"/>
    </source>
</evidence>
<organism evidence="5 6">
    <name type="scientific">Billgrantia antri</name>
    <dbReference type="NCBI Taxonomy" id="2846777"/>
    <lineage>
        <taxon>Bacteria</taxon>
        <taxon>Pseudomonadati</taxon>
        <taxon>Pseudomonadota</taxon>
        <taxon>Gammaproteobacteria</taxon>
        <taxon>Oceanospirillales</taxon>
        <taxon>Halomonadaceae</taxon>
        <taxon>Billgrantia</taxon>
    </lineage>
</organism>
<keyword evidence="2" id="KW-0238">DNA-binding</keyword>
<dbReference type="Pfam" id="PF02311">
    <property type="entry name" value="AraC_binding"/>
    <property type="match status" value="1"/>
</dbReference>
<dbReference type="Proteomes" id="UP000769617">
    <property type="component" value="Unassembled WGS sequence"/>
</dbReference>
<feature type="domain" description="HTH araC/xylS-type" evidence="4">
    <location>
        <begin position="149"/>
        <end position="246"/>
    </location>
</feature>
<evidence type="ECO:0000256" key="1">
    <source>
        <dbReference type="ARBA" id="ARBA00023015"/>
    </source>
</evidence>
<dbReference type="InterPro" id="IPR009057">
    <property type="entry name" value="Homeodomain-like_sf"/>
</dbReference>
<accession>A0ABS6ZKR9</accession>
<dbReference type="SUPFAM" id="SSF51215">
    <property type="entry name" value="Regulatory protein AraC"/>
    <property type="match status" value="1"/>
</dbReference>
<sequence length="262" mass="28721">MSLASDRTFPRHSHDQYGIGVITTGGQRSWSDIGRVEAVTGDIITVNPGEVHDGAPLGGTRRTWHMLYFDPALVRQYVGEPASPIAMTCPALNDSLLLTLMQQLFSRLVTGSGDILSLEESSCQLLGAAFTRHGSRRLDSLHIAKGNIARVRQRLDDAPQQAVTLSELAEMAGLSRYQLLRSFSRTLGITPHAYQLQRRVSMARQLIANGRSLSQAALDAGFADQSHMSRAFNRQLGLSPGRYRHALSQPRGCNFVQEPAGR</sequence>
<dbReference type="SMART" id="SM00342">
    <property type="entry name" value="HTH_ARAC"/>
    <property type="match status" value="1"/>
</dbReference>